<protein>
    <submittedName>
        <fullName evidence="1">Uncharacterized protein</fullName>
    </submittedName>
</protein>
<evidence type="ECO:0000313" key="2">
    <source>
        <dbReference type="Proteomes" id="UP001140562"/>
    </source>
</evidence>
<accession>A0A9W9BZA6</accession>
<name>A0A9W9BZA6_9PLEO</name>
<evidence type="ECO:0000313" key="1">
    <source>
        <dbReference type="EMBL" id="KAJ4336061.1"/>
    </source>
</evidence>
<gene>
    <name evidence="1" type="ORF">N0V87_005641</name>
</gene>
<sequence length="67" mass="7736">MGEKLLVQLGTANPGKTQDEKQQWNDGLRSVLKDLRQKNIKDPNGIAREIAKYRRQFLNDDTRVVNL</sequence>
<organism evidence="1 2">
    <name type="scientific">Didymella glomerata</name>
    <dbReference type="NCBI Taxonomy" id="749621"/>
    <lineage>
        <taxon>Eukaryota</taxon>
        <taxon>Fungi</taxon>
        <taxon>Dikarya</taxon>
        <taxon>Ascomycota</taxon>
        <taxon>Pezizomycotina</taxon>
        <taxon>Dothideomycetes</taxon>
        <taxon>Pleosporomycetidae</taxon>
        <taxon>Pleosporales</taxon>
        <taxon>Pleosporineae</taxon>
        <taxon>Didymellaceae</taxon>
        <taxon>Didymella</taxon>
    </lineage>
</organism>
<dbReference type="EMBL" id="JAPEUV010000053">
    <property type="protein sequence ID" value="KAJ4336061.1"/>
    <property type="molecule type" value="Genomic_DNA"/>
</dbReference>
<reference evidence="1" key="1">
    <citation type="submission" date="2022-10" db="EMBL/GenBank/DDBJ databases">
        <title>Tapping the CABI collections for fungal endophytes: first genome assemblies for Collariella, Neodidymelliopsis, Ascochyta clinopodiicola, Didymella pomorum, Didymosphaeria variabile, Neocosmospora piperis and Neocucurbitaria cava.</title>
        <authorList>
            <person name="Hill R."/>
        </authorList>
    </citation>
    <scope>NUCLEOTIDE SEQUENCE</scope>
    <source>
        <strain evidence="1">IMI 360193</strain>
    </source>
</reference>
<dbReference type="OrthoDB" id="1922977at2759"/>
<comment type="caution">
    <text evidence="1">The sequence shown here is derived from an EMBL/GenBank/DDBJ whole genome shotgun (WGS) entry which is preliminary data.</text>
</comment>
<proteinExistence type="predicted"/>
<dbReference type="Proteomes" id="UP001140562">
    <property type="component" value="Unassembled WGS sequence"/>
</dbReference>
<dbReference type="AlphaFoldDB" id="A0A9W9BZA6"/>
<keyword evidence="2" id="KW-1185">Reference proteome</keyword>